<name>A0A832ARL7_9CREN</name>
<evidence type="ECO:0008006" key="2">
    <source>
        <dbReference type="Google" id="ProtNLM"/>
    </source>
</evidence>
<gene>
    <name evidence="1" type="ORF">ENT99_00975</name>
</gene>
<accession>A0A832ARL7</accession>
<protein>
    <recommendedName>
        <fullName evidence="2">WD40 repeat domain-containing protein</fullName>
    </recommendedName>
</protein>
<dbReference type="EMBL" id="DTAU01000022">
    <property type="protein sequence ID" value="HFQ78261.1"/>
    <property type="molecule type" value="Genomic_DNA"/>
</dbReference>
<reference evidence="1" key="1">
    <citation type="journal article" date="2020" name="mSystems">
        <title>Genome- and Community-Level Interaction Insights into Carbon Utilization and Element Cycling Functions of Hydrothermarchaeota in Hydrothermal Sediment.</title>
        <authorList>
            <person name="Zhou Z."/>
            <person name="Liu Y."/>
            <person name="Xu W."/>
            <person name="Pan J."/>
            <person name="Luo Z.H."/>
            <person name="Li M."/>
        </authorList>
    </citation>
    <scope>NUCLEOTIDE SEQUENCE</scope>
    <source>
        <strain evidence="1">SpSt-629</strain>
    </source>
</reference>
<dbReference type="AlphaFoldDB" id="A0A832ARL7"/>
<sequence length="293" mass="32619">MIAKWVDDKAHSFASLYSCTAVGDRIYVFGATDRFWTIMVFDKLLNPVKRVDREKPYILPFSVVNVGRYIYVAGVEITPTGSTAIHVSRISIDDLSIVNSYTSNPKDRGAGAYSIAYNKKMKQIIVGGFDKIDGVSNWRIEYLTEDLNLIKISRPSVKGSITGLALDADGFIYTAGRTRIARISREGETLNTVTSPQAVKIYTSQESLPILGTNIAVATDNEAYILTNDTLSIVEAIRLSRGPQILSMMLGSMDADNERIYLASTQIATKDDWNWSILALKPRGRGFLRLFRR</sequence>
<comment type="caution">
    <text evidence="1">The sequence shown here is derived from an EMBL/GenBank/DDBJ whole genome shotgun (WGS) entry which is preliminary data.</text>
</comment>
<organism evidence="1">
    <name type="scientific">Ignisphaera aggregans</name>
    <dbReference type="NCBI Taxonomy" id="334771"/>
    <lineage>
        <taxon>Archaea</taxon>
        <taxon>Thermoproteota</taxon>
        <taxon>Thermoprotei</taxon>
        <taxon>Desulfurococcales</taxon>
        <taxon>Desulfurococcaceae</taxon>
        <taxon>Ignisphaera</taxon>
    </lineage>
</organism>
<dbReference type="SUPFAM" id="SSF50969">
    <property type="entry name" value="YVTN repeat-like/Quinoprotein amine dehydrogenase"/>
    <property type="match status" value="1"/>
</dbReference>
<evidence type="ECO:0000313" key="1">
    <source>
        <dbReference type="EMBL" id="HFQ78261.1"/>
    </source>
</evidence>
<proteinExistence type="predicted"/>
<dbReference type="InterPro" id="IPR011044">
    <property type="entry name" value="Quino_amine_DH_bsu"/>
</dbReference>